<dbReference type="Gene3D" id="3.90.226.10">
    <property type="entry name" value="2-enoyl-CoA Hydratase, Chain A, domain 1"/>
    <property type="match status" value="1"/>
</dbReference>
<dbReference type="InterPro" id="IPR001753">
    <property type="entry name" value="Enoyl-CoA_hydra/iso"/>
</dbReference>
<reference evidence="2 3" key="1">
    <citation type="submission" date="2020-03" db="EMBL/GenBank/DDBJ databases">
        <title>Whole genome shotgun sequence of Phytohabitans suffuscus NBRC 105367.</title>
        <authorList>
            <person name="Komaki H."/>
            <person name="Tamura T."/>
        </authorList>
    </citation>
    <scope>NUCLEOTIDE SEQUENCE [LARGE SCALE GENOMIC DNA]</scope>
    <source>
        <strain evidence="2 3">NBRC 105367</strain>
    </source>
</reference>
<proteinExistence type="inferred from homology"/>
<accession>A0A6F8YAT2</accession>
<dbReference type="CDD" id="cd06558">
    <property type="entry name" value="crotonase-like"/>
    <property type="match status" value="1"/>
</dbReference>
<dbReference type="PROSITE" id="PS00166">
    <property type="entry name" value="ENOYL_COA_HYDRATASE"/>
    <property type="match status" value="1"/>
</dbReference>
<evidence type="ECO:0000313" key="3">
    <source>
        <dbReference type="Proteomes" id="UP000503011"/>
    </source>
</evidence>
<reference evidence="2 3" key="2">
    <citation type="submission" date="2020-03" db="EMBL/GenBank/DDBJ databases">
        <authorList>
            <person name="Ichikawa N."/>
            <person name="Kimura A."/>
            <person name="Kitahashi Y."/>
            <person name="Uohara A."/>
        </authorList>
    </citation>
    <scope>NUCLEOTIDE SEQUENCE [LARGE SCALE GENOMIC DNA]</scope>
    <source>
        <strain evidence="2 3">NBRC 105367</strain>
    </source>
</reference>
<dbReference type="PANTHER" id="PTHR43459:SF1">
    <property type="entry name" value="EG:BACN32G11.4 PROTEIN"/>
    <property type="match status" value="1"/>
</dbReference>
<gene>
    <name evidence="2" type="ORF">Psuf_003740</name>
</gene>
<dbReference type="Pfam" id="PF00378">
    <property type="entry name" value="ECH_1"/>
    <property type="match status" value="1"/>
</dbReference>
<organism evidence="2 3">
    <name type="scientific">Phytohabitans suffuscus</name>
    <dbReference type="NCBI Taxonomy" id="624315"/>
    <lineage>
        <taxon>Bacteria</taxon>
        <taxon>Bacillati</taxon>
        <taxon>Actinomycetota</taxon>
        <taxon>Actinomycetes</taxon>
        <taxon>Micromonosporales</taxon>
        <taxon>Micromonosporaceae</taxon>
    </lineage>
</organism>
<dbReference type="InterPro" id="IPR029045">
    <property type="entry name" value="ClpP/crotonase-like_dom_sf"/>
</dbReference>
<evidence type="ECO:0000256" key="1">
    <source>
        <dbReference type="RuleBase" id="RU003707"/>
    </source>
</evidence>
<dbReference type="InterPro" id="IPR018376">
    <property type="entry name" value="Enoyl-CoA_hyd/isom_CS"/>
</dbReference>
<comment type="similarity">
    <text evidence="1">Belongs to the enoyl-CoA hydratase/isomerase family.</text>
</comment>
<sequence>MTVESTETAPGVLRVRIQNEAKRNALTAEVLADLADALDTAAATDSVRVIVLTAAGDFFCAGGDTARMGEQRPSPLAKRDYLAGGVGRLARSFTRLDKPVVAALNGPAIGAGVDLALWCDFRFAHPRAYLRLGFVDLGLTPGFGSAWLLTRLLGPARAMEILLVGEKVTAHEAAGLGLVRTVTEDLDAEVAAFAGVLAGKPAPAVRVTKRLVQRAYTMDVLDSMEQAWSSFALLQETPEHIEAVRAMRARRERKEARG</sequence>
<dbReference type="KEGG" id="psuu:Psuf_003740"/>
<dbReference type="Proteomes" id="UP000503011">
    <property type="component" value="Chromosome"/>
</dbReference>
<name>A0A6F8YAT2_9ACTN</name>
<dbReference type="AlphaFoldDB" id="A0A6F8YAT2"/>
<evidence type="ECO:0000313" key="2">
    <source>
        <dbReference type="EMBL" id="BCB83061.1"/>
    </source>
</evidence>
<dbReference type="RefSeq" id="WP_173153117.1">
    <property type="nucleotide sequence ID" value="NZ_AP022871.1"/>
</dbReference>
<dbReference type="GO" id="GO:0003824">
    <property type="term" value="F:catalytic activity"/>
    <property type="evidence" value="ECO:0007669"/>
    <property type="project" value="InterPro"/>
</dbReference>
<keyword evidence="3" id="KW-1185">Reference proteome</keyword>
<protein>
    <submittedName>
        <fullName evidence="2">Enoyl-CoA hydratase</fullName>
    </submittedName>
</protein>
<dbReference type="EMBL" id="AP022871">
    <property type="protein sequence ID" value="BCB83061.1"/>
    <property type="molecule type" value="Genomic_DNA"/>
</dbReference>
<dbReference type="PANTHER" id="PTHR43459">
    <property type="entry name" value="ENOYL-COA HYDRATASE"/>
    <property type="match status" value="1"/>
</dbReference>
<dbReference type="SUPFAM" id="SSF52096">
    <property type="entry name" value="ClpP/crotonase"/>
    <property type="match status" value="1"/>
</dbReference>